<evidence type="ECO:0000259" key="3">
    <source>
        <dbReference type="Pfam" id="PF00849"/>
    </source>
</evidence>
<dbReference type="InterPro" id="IPR006145">
    <property type="entry name" value="PsdUridine_synth_RsuA/RluA"/>
</dbReference>
<evidence type="ECO:0000256" key="1">
    <source>
        <dbReference type="ARBA" id="ARBA00010876"/>
    </source>
</evidence>
<evidence type="ECO:0000313" key="5">
    <source>
        <dbReference type="RefSeq" id="XP_014669590.1"/>
    </source>
</evidence>
<dbReference type="InterPro" id="IPR050188">
    <property type="entry name" value="RluA_PseudoU_synthase"/>
</dbReference>
<comment type="similarity">
    <text evidence="1">Belongs to the pseudouridine synthase RluA family.</text>
</comment>
<keyword evidence="2" id="KW-1133">Transmembrane helix</keyword>
<dbReference type="CDD" id="cd02869">
    <property type="entry name" value="PseudoU_synth_RluA_like"/>
    <property type="match status" value="1"/>
</dbReference>
<gene>
    <name evidence="5" type="primary">LOC106810675</name>
</gene>
<dbReference type="PANTHER" id="PTHR21600">
    <property type="entry name" value="MITOCHONDRIAL RNA PSEUDOURIDINE SYNTHASE"/>
    <property type="match status" value="1"/>
</dbReference>
<evidence type="ECO:0000256" key="2">
    <source>
        <dbReference type="SAM" id="Phobius"/>
    </source>
</evidence>
<sequence length="310" mass="35415">MLFRVKFCLFKCFSIFLNMINLLAAMLRNSMLWKAYDYIRIVFSGTKKEAVPDLVLLYKSDNFFVVNKPYDMLINSVDETRKATLADLLRDKLPHMMDPTVTFGFRFVHRLDYSTSGAICLAFTKDAAAAGMRALVGYHAKKFYLALLRGHIQQDMVHIEKPIGGCTAELDIHKMCTSDSPLCKKPRYALTHLAVLERGEYDGEPATKVLVKLHTGRRHQIRVHCDHIGYRVVGDYTYSNRTDTTPFRMMLHSHRLSIAMAMGETVEAVAPDPFTSEDVGCQWRSTEHVCSIDDAMQKLNEVKRYSPEQT</sequence>
<organism evidence="4 5">
    <name type="scientific">Priapulus caudatus</name>
    <name type="common">Priapulid worm</name>
    <dbReference type="NCBI Taxonomy" id="37621"/>
    <lineage>
        <taxon>Eukaryota</taxon>
        <taxon>Metazoa</taxon>
        <taxon>Ecdysozoa</taxon>
        <taxon>Scalidophora</taxon>
        <taxon>Priapulida</taxon>
        <taxon>Priapulimorpha</taxon>
        <taxon>Priapulimorphida</taxon>
        <taxon>Priapulidae</taxon>
        <taxon>Priapulus</taxon>
    </lineage>
</organism>
<feature type="transmembrane region" description="Helical" evidence="2">
    <location>
        <begin position="7"/>
        <end position="27"/>
    </location>
</feature>
<dbReference type="InterPro" id="IPR020103">
    <property type="entry name" value="PsdUridine_synth_cat_dom_sf"/>
</dbReference>
<dbReference type="Pfam" id="PF00849">
    <property type="entry name" value="PseudoU_synth_2"/>
    <property type="match status" value="1"/>
</dbReference>
<reference evidence="5" key="1">
    <citation type="submission" date="2025-08" db="UniProtKB">
        <authorList>
            <consortium name="RefSeq"/>
        </authorList>
    </citation>
    <scope>IDENTIFICATION</scope>
</reference>
<feature type="domain" description="Pseudouridine synthase RsuA/RluA-like" evidence="3">
    <location>
        <begin position="62"/>
        <end position="227"/>
    </location>
</feature>
<accession>A0ABM1EBL9</accession>
<keyword evidence="4" id="KW-1185">Reference proteome</keyword>
<dbReference type="Gene3D" id="3.30.2350.10">
    <property type="entry name" value="Pseudouridine synthase"/>
    <property type="match status" value="1"/>
</dbReference>
<name>A0ABM1EBL9_PRICU</name>
<dbReference type="RefSeq" id="XP_014669590.1">
    <property type="nucleotide sequence ID" value="XM_014814104.1"/>
</dbReference>
<protein>
    <submittedName>
        <fullName evidence="5">RNA pseudouridylate synthase domain-containing protein 1-like</fullName>
    </submittedName>
</protein>
<dbReference type="SUPFAM" id="SSF55120">
    <property type="entry name" value="Pseudouridine synthase"/>
    <property type="match status" value="1"/>
</dbReference>
<dbReference type="GeneID" id="106810675"/>
<keyword evidence="2" id="KW-0472">Membrane</keyword>
<evidence type="ECO:0000313" key="4">
    <source>
        <dbReference type="Proteomes" id="UP000695022"/>
    </source>
</evidence>
<proteinExistence type="inferred from homology"/>
<keyword evidence="2" id="KW-0812">Transmembrane</keyword>
<dbReference type="PANTHER" id="PTHR21600:SF87">
    <property type="entry name" value="RNA PSEUDOURIDYLATE SYNTHASE DOMAIN-CONTAINING PROTEIN 1"/>
    <property type="match status" value="1"/>
</dbReference>
<dbReference type="Proteomes" id="UP000695022">
    <property type="component" value="Unplaced"/>
</dbReference>